<evidence type="ECO:0000256" key="1">
    <source>
        <dbReference type="SAM" id="SignalP"/>
    </source>
</evidence>
<accession>A0A1G7HT40</accession>
<dbReference type="NCBIfam" id="TIGR02122">
    <property type="entry name" value="TRAP_TAXI"/>
    <property type="match status" value="1"/>
</dbReference>
<keyword evidence="1" id="KW-0732">Signal</keyword>
<sequence length="317" mass="33435">MYKRYLAAIAGVTMMASQAMGADAIRLGTATEGGVWFVLGNGFAQVLSEALDTTVTPVTTAGSMENARRLSAGGDLTMGLALATSVANGIDDGTVDPDKIRAIGAGHGNFMQVVVRADDAAQSWSEAMAAQRTIGVGEPGSAAFEVTTGAIRALGTDLGDIRPARIGHQAQADALKNRDIETMVVTPGIPTGAVVDVMSSIDARMIAGTEEEIAMVREQMPYMATGTIPADSYTNQPEPITTVMLPSLMMITADTPDDTAYAVTKAIYENSAQLAKVHSNGNQWTQENALASRDFLDRKGIAYHPGAIRYFEEIGIW</sequence>
<keyword evidence="3" id="KW-1185">Reference proteome</keyword>
<gene>
    <name evidence="2" type="ORF">SAMN04488567_3284</name>
</gene>
<dbReference type="AlphaFoldDB" id="A0A1G7HT40"/>
<dbReference type="Proteomes" id="UP000198922">
    <property type="component" value="Unassembled WGS sequence"/>
</dbReference>
<feature type="chain" id="PRO_5011729684" evidence="1">
    <location>
        <begin position="22"/>
        <end position="317"/>
    </location>
</feature>
<proteinExistence type="predicted"/>
<dbReference type="RefSeq" id="WP_090113752.1">
    <property type="nucleotide sequence ID" value="NZ_FNAT01000006.1"/>
</dbReference>
<protein>
    <submittedName>
        <fullName evidence="2">NMT1-like family protein</fullName>
    </submittedName>
</protein>
<reference evidence="3" key="1">
    <citation type="submission" date="2016-10" db="EMBL/GenBank/DDBJ databases">
        <authorList>
            <person name="Varghese N."/>
            <person name="Submissions S."/>
        </authorList>
    </citation>
    <scope>NUCLEOTIDE SEQUENCE [LARGE SCALE GENOMIC DNA]</scope>
    <source>
        <strain evidence="3">DSM 21424</strain>
    </source>
</reference>
<dbReference type="Pfam" id="PF16868">
    <property type="entry name" value="NMT1_3"/>
    <property type="match status" value="1"/>
</dbReference>
<name>A0A1G7HT40_9RHOB</name>
<dbReference type="InterPro" id="IPR011852">
    <property type="entry name" value="TRAP_TAXI"/>
</dbReference>
<dbReference type="SUPFAM" id="SSF53850">
    <property type="entry name" value="Periplasmic binding protein-like II"/>
    <property type="match status" value="1"/>
</dbReference>
<dbReference type="PANTHER" id="PTHR42941">
    <property type="entry name" value="SLL1037 PROTEIN"/>
    <property type="match status" value="1"/>
</dbReference>
<evidence type="ECO:0000313" key="3">
    <source>
        <dbReference type="Proteomes" id="UP000198922"/>
    </source>
</evidence>
<dbReference type="PANTHER" id="PTHR42941:SF1">
    <property type="entry name" value="SLL1037 PROTEIN"/>
    <property type="match status" value="1"/>
</dbReference>
<evidence type="ECO:0000313" key="2">
    <source>
        <dbReference type="EMBL" id="SDF03602.1"/>
    </source>
</evidence>
<dbReference type="STRING" id="521013.SAMN04488567_3284"/>
<dbReference type="OrthoDB" id="9776669at2"/>
<feature type="signal peptide" evidence="1">
    <location>
        <begin position="1"/>
        <end position="21"/>
    </location>
</feature>
<organism evidence="2 3">
    <name type="scientific">Limimaricola pyoseonensis</name>
    <dbReference type="NCBI Taxonomy" id="521013"/>
    <lineage>
        <taxon>Bacteria</taxon>
        <taxon>Pseudomonadati</taxon>
        <taxon>Pseudomonadota</taxon>
        <taxon>Alphaproteobacteria</taxon>
        <taxon>Rhodobacterales</taxon>
        <taxon>Paracoccaceae</taxon>
        <taxon>Limimaricola</taxon>
    </lineage>
</organism>
<dbReference type="EMBL" id="FNAT01000006">
    <property type="protein sequence ID" value="SDF03602.1"/>
    <property type="molecule type" value="Genomic_DNA"/>
</dbReference>
<dbReference type="Gene3D" id="3.40.190.10">
    <property type="entry name" value="Periplasmic binding protein-like II"/>
    <property type="match status" value="2"/>
</dbReference>